<reference evidence="3" key="1">
    <citation type="submission" date="2023-07" db="EMBL/GenBank/DDBJ databases">
        <title>Degradation of tert-butanol by M. austroafricanum TBA100.</title>
        <authorList>
            <person name="Helbich S."/>
            <person name="Vainshtein Y."/>
        </authorList>
    </citation>
    <scope>NUCLEOTIDE SEQUENCE</scope>
    <source>
        <strain evidence="3">TBA100</strain>
    </source>
</reference>
<keyword evidence="2" id="KW-0812">Transmembrane</keyword>
<feature type="transmembrane region" description="Helical" evidence="2">
    <location>
        <begin position="57"/>
        <end position="76"/>
    </location>
</feature>
<dbReference type="NCBIfam" id="NF041247">
    <property type="entry name" value="UsfY"/>
    <property type="match status" value="1"/>
</dbReference>
<keyword evidence="2" id="KW-1133">Transmembrane helix</keyword>
<dbReference type="EMBL" id="JAUHTC010000068">
    <property type="protein sequence ID" value="MDN4520203.1"/>
    <property type="molecule type" value="Genomic_DNA"/>
</dbReference>
<proteinExistence type="predicted"/>
<gene>
    <name evidence="3" type="primary">usfY</name>
    <name evidence="3" type="ORF">QYF68_20610</name>
</gene>
<accession>A0ABT8HHH0</accession>
<dbReference type="Proteomes" id="UP001172687">
    <property type="component" value="Unassembled WGS sequence"/>
</dbReference>
<protein>
    <submittedName>
        <fullName evidence="3">Protein UsfY</fullName>
    </submittedName>
</protein>
<dbReference type="InterPro" id="IPR049606">
    <property type="entry name" value="UsfY-like"/>
</dbReference>
<keyword evidence="4" id="KW-1185">Reference proteome</keyword>
<evidence type="ECO:0000313" key="3">
    <source>
        <dbReference type="EMBL" id="MDN4520203.1"/>
    </source>
</evidence>
<feature type="transmembrane region" description="Helical" evidence="2">
    <location>
        <begin position="31"/>
        <end position="51"/>
    </location>
</feature>
<organism evidence="3 4">
    <name type="scientific">Mycolicibacterium austroafricanum</name>
    <name type="common">Mycobacterium austroafricanum</name>
    <dbReference type="NCBI Taxonomy" id="39687"/>
    <lineage>
        <taxon>Bacteria</taxon>
        <taxon>Bacillati</taxon>
        <taxon>Actinomycetota</taxon>
        <taxon>Actinomycetes</taxon>
        <taxon>Mycobacteriales</taxon>
        <taxon>Mycobacteriaceae</taxon>
        <taxon>Mycolicibacterium</taxon>
    </lineage>
</organism>
<name>A0ABT8HHH0_MYCAO</name>
<sequence length="102" mass="11010">MKGPNDPVDHVRTTRPHAGESMKDNKIMPGLVVIGLALVSFVSALAAFATVNHDVGVMLGALGLAGFVVGGGWLMIEHHRVRHLEDVWYAQHPGVPRQRPNS</sequence>
<keyword evidence="2" id="KW-0472">Membrane</keyword>
<comment type="caution">
    <text evidence="3">The sequence shown here is derived from an EMBL/GenBank/DDBJ whole genome shotgun (WGS) entry which is preliminary data.</text>
</comment>
<evidence type="ECO:0000256" key="2">
    <source>
        <dbReference type="SAM" id="Phobius"/>
    </source>
</evidence>
<evidence type="ECO:0000313" key="4">
    <source>
        <dbReference type="Proteomes" id="UP001172687"/>
    </source>
</evidence>
<feature type="region of interest" description="Disordered" evidence="1">
    <location>
        <begin position="1"/>
        <end position="22"/>
    </location>
</feature>
<evidence type="ECO:0000256" key="1">
    <source>
        <dbReference type="SAM" id="MobiDB-lite"/>
    </source>
</evidence>
<feature type="compositionally biased region" description="Basic and acidic residues" evidence="1">
    <location>
        <begin position="7"/>
        <end position="22"/>
    </location>
</feature>
<dbReference type="RefSeq" id="WP_011778909.1">
    <property type="nucleotide sequence ID" value="NZ_CP070380.1"/>
</dbReference>